<dbReference type="KEGG" id="pmq:PM3016_2640"/>
<evidence type="ECO:0000256" key="1">
    <source>
        <dbReference type="SAM" id="MobiDB-lite"/>
    </source>
</evidence>
<dbReference type="AlphaFoldDB" id="H6NFB3"/>
<dbReference type="HOGENOM" id="CLU_2718524_0_0_9"/>
<protein>
    <submittedName>
        <fullName evidence="2">Uncharacterized protein</fullName>
    </submittedName>
</protein>
<sequence>MRERCIHCSSERLIMYEELGLGRCRSCQRPFPLSQLPHVNEAYVSRKLPVPPVRGMRPGHRLLPMPIPPDSSKPLPAGKVRMRWSS</sequence>
<keyword evidence="3" id="KW-1185">Reference proteome</keyword>
<gene>
    <name evidence="2" type="ORF">PM3016_2640</name>
</gene>
<proteinExistence type="predicted"/>
<evidence type="ECO:0000313" key="3">
    <source>
        <dbReference type="Proteomes" id="UP000007523"/>
    </source>
</evidence>
<reference evidence="2 3" key="1">
    <citation type="journal article" date="2012" name="J. Bacteriol.">
        <title>Complete Genome Sequence of Paenibacillus mucilaginosus 3016, a Bacterium Functional as Microbial Fertilizer.</title>
        <authorList>
            <person name="Ma M."/>
            <person name="Wang Z."/>
            <person name="Li L."/>
            <person name="Jiang X."/>
            <person name="Guan D."/>
            <person name="Cao F."/>
            <person name="Chen H."/>
            <person name="Wang X."/>
            <person name="Shen D."/>
            <person name="Du B."/>
            <person name="Li J."/>
        </authorList>
    </citation>
    <scope>NUCLEOTIDE SEQUENCE [LARGE SCALE GENOMIC DNA]</scope>
    <source>
        <strain evidence="2 3">3016</strain>
    </source>
</reference>
<accession>H6NFB3</accession>
<feature type="region of interest" description="Disordered" evidence="1">
    <location>
        <begin position="54"/>
        <end position="86"/>
    </location>
</feature>
<name>H6NFB3_9BACL</name>
<evidence type="ECO:0000313" key="2">
    <source>
        <dbReference type="EMBL" id="AFC29522.1"/>
    </source>
</evidence>
<dbReference type="EMBL" id="CP003235">
    <property type="protein sequence ID" value="AFC29522.1"/>
    <property type="molecule type" value="Genomic_DNA"/>
</dbReference>
<dbReference type="Proteomes" id="UP000007523">
    <property type="component" value="Chromosome"/>
</dbReference>
<organism evidence="2 3">
    <name type="scientific">Paenibacillus mucilaginosus 3016</name>
    <dbReference type="NCBI Taxonomy" id="1116391"/>
    <lineage>
        <taxon>Bacteria</taxon>
        <taxon>Bacillati</taxon>
        <taxon>Bacillota</taxon>
        <taxon>Bacilli</taxon>
        <taxon>Bacillales</taxon>
        <taxon>Paenibacillaceae</taxon>
        <taxon>Paenibacillus</taxon>
    </lineage>
</organism>